<comment type="caution">
    <text evidence="2">The sequence shown here is derived from an EMBL/GenBank/DDBJ whole genome shotgun (WGS) entry which is preliminary data.</text>
</comment>
<sequence>MDWLHTWAGVLLGGLLLAVFWTGTLSVFDREIDRWMQPGTRLAEPPAVFSLDRLVLPHAKQVAAGAPVWDITLPTARMPAIQLDYHDPQLGRTRRFIDPRSGDLIPEQGSWGATRFIFPFHFSLHLGWRSIGYWLVGLAGMGMLMLVVSGVVAHRKLFKEFFTFRPRKRLQRSTLDLHNLCGVLALPFHVMISLSGLIIFFLIYFPSATDSLYPEGKQQFQLEALGVYSRLRADEAAPIASLDSMRRQAVEMWADRGPSAEPYMLRVWHPGDRHAYVEVRRSFAREMTMNVDRLIFDGASGALLHQHRTAPITGVQRFFTGLHFIQYDHWTLRWLYFAGGLCGCVMIITGLLFWIGARRERHARRGLLGARLVESLSVASSTGLILATLAFFIANRVLPMPGDNSRAALEGSAFFLVWLLALMHGAIRSKQAWGDQLWAIVAFACSAVALNWLSTGDHLLRSLNAGMWAVAGMDLMLLVLAGMSALVARRISQAEPQTPRLRQGYKHGEF</sequence>
<feature type="transmembrane region" description="Helical" evidence="1">
    <location>
        <begin position="334"/>
        <end position="355"/>
    </location>
</feature>
<feature type="transmembrane region" description="Helical" evidence="1">
    <location>
        <begin position="437"/>
        <end position="454"/>
    </location>
</feature>
<proteinExistence type="predicted"/>
<gene>
    <name evidence="2" type="ORF">LCGC14_0117460</name>
</gene>
<feature type="transmembrane region" description="Helical" evidence="1">
    <location>
        <begin position="376"/>
        <end position="395"/>
    </location>
</feature>
<evidence type="ECO:0000256" key="1">
    <source>
        <dbReference type="SAM" id="Phobius"/>
    </source>
</evidence>
<feature type="transmembrane region" description="Helical" evidence="1">
    <location>
        <begin position="466"/>
        <end position="488"/>
    </location>
</feature>
<evidence type="ECO:0000313" key="2">
    <source>
        <dbReference type="EMBL" id="KKO01532.1"/>
    </source>
</evidence>
<organism evidence="2">
    <name type="scientific">marine sediment metagenome</name>
    <dbReference type="NCBI Taxonomy" id="412755"/>
    <lineage>
        <taxon>unclassified sequences</taxon>
        <taxon>metagenomes</taxon>
        <taxon>ecological metagenomes</taxon>
    </lineage>
</organism>
<feature type="transmembrane region" description="Helical" evidence="1">
    <location>
        <begin position="175"/>
        <end position="205"/>
    </location>
</feature>
<dbReference type="PANTHER" id="PTHR34219">
    <property type="entry name" value="IRON-REGULATED INNER MEMBRANE PROTEIN-RELATED"/>
    <property type="match status" value="1"/>
</dbReference>
<dbReference type="EMBL" id="LAZR01000035">
    <property type="protein sequence ID" value="KKO01532.1"/>
    <property type="molecule type" value="Genomic_DNA"/>
</dbReference>
<dbReference type="AlphaFoldDB" id="A0A0F9XQ09"/>
<name>A0A0F9XQ09_9ZZZZ</name>
<dbReference type="Pfam" id="PF03929">
    <property type="entry name" value="PepSY_TM"/>
    <property type="match status" value="1"/>
</dbReference>
<reference evidence="2" key="1">
    <citation type="journal article" date="2015" name="Nature">
        <title>Complex archaea that bridge the gap between prokaryotes and eukaryotes.</title>
        <authorList>
            <person name="Spang A."/>
            <person name="Saw J.H."/>
            <person name="Jorgensen S.L."/>
            <person name="Zaremba-Niedzwiedzka K."/>
            <person name="Martijn J."/>
            <person name="Lind A.E."/>
            <person name="van Eijk R."/>
            <person name="Schleper C."/>
            <person name="Guy L."/>
            <person name="Ettema T.J."/>
        </authorList>
    </citation>
    <scope>NUCLEOTIDE SEQUENCE</scope>
</reference>
<keyword evidence="1" id="KW-0472">Membrane</keyword>
<evidence type="ECO:0008006" key="3">
    <source>
        <dbReference type="Google" id="ProtNLM"/>
    </source>
</evidence>
<accession>A0A0F9XQ09</accession>
<dbReference type="PANTHER" id="PTHR34219:SF4">
    <property type="entry name" value="PEPSY DOMAIN-CONTAINING PROTEIN"/>
    <property type="match status" value="1"/>
</dbReference>
<feature type="transmembrane region" description="Helical" evidence="1">
    <location>
        <begin position="131"/>
        <end position="154"/>
    </location>
</feature>
<keyword evidence="1" id="KW-1133">Transmembrane helix</keyword>
<dbReference type="InterPro" id="IPR005625">
    <property type="entry name" value="PepSY-ass_TM"/>
</dbReference>
<feature type="transmembrane region" description="Helical" evidence="1">
    <location>
        <begin position="407"/>
        <end position="425"/>
    </location>
</feature>
<feature type="transmembrane region" description="Helical" evidence="1">
    <location>
        <begin position="7"/>
        <end position="28"/>
    </location>
</feature>
<keyword evidence="1" id="KW-0812">Transmembrane</keyword>
<protein>
    <recommendedName>
        <fullName evidence="3">PepSY domain-containing protein</fullName>
    </recommendedName>
</protein>